<keyword evidence="5" id="KW-0227">DNA damage</keyword>
<keyword evidence="5" id="KW-0234">DNA repair</keyword>
<keyword evidence="9" id="KW-1185">Reference proteome</keyword>
<name>A0ABR1F488_9ASCO</name>
<feature type="domain" description="MMS19 C-terminal" evidence="6">
    <location>
        <begin position="556"/>
        <end position="992"/>
    </location>
</feature>
<dbReference type="InterPro" id="IPR029240">
    <property type="entry name" value="MMS19_N"/>
</dbReference>
<evidence type="ECO:0000256" key="4">
    <source>
        <dbReference type="ARBA" id="ARBA00023242"/>
    </source>
</evidence>
<dbReference type="InterPro" id="IPR016024">
    <property type="entry name" value="ARM-type_fold"/>
</dbReference>
<accession>A0ABR1F488</accession>
<evidence type="ECO:0000256" key="5">
    <source>
        <dbReference type="RuleBase" id="RU367072"/>
    </source>
</evidence>
<evidence type="ECO:0000256" key="1">
    <source>
        <dbReference type="ARBA" id="ARBA00004123"/>
    </source>
</evidence>
<dbReference type="Gene3D" id="1.25.10.10">
    <property type="entry name" value="Leucine-rich Repeat Variant"/>
    <property type="match status" value="2"/>
</dbReference>
<proteinExistence type="inferred from homology"/>
<dbReference type="GeneID" id="90038327"/>
<dbReference type="PANTHER" id="PTHR12891">
    <property type="entry name" value="DNA REPAIR/TRANSCRIPTION PROTEIN MET18/MMS19"/>
    <property type="match status" value="1"/>
</dbReference>
<evidence type="ECO:0000313" key="9">
    <source>
        <dbReference type="Proteomes" id="UP001498771"/>
    </source>
</evidence>
<keyword evidence="4 5" id="KW-0539">Nucleus</keyword>
<dbReference type="InterPro" id="IPR039920">
    <property type="entry name" value="MMS19"/>
</dbReference>
<sequence length="1039" mass="114480">MSKQTIDQYLVSLGGVPDESDKIADQIANDLQSGTTRLVDFIQNLGPYLTDEDVGIRMKSLNCVSTVLTKLPTPQLNSRQITMLSAFLSEKLDDEECTKEAADGLLALLSMEHIAASSVKDMASAVFSKIDMKKHAQGVRYLVYQIIEKLFEKHLTVLKSMNDTTIDGFLQLVSGEKDPRNLMIGFSLLKTLAKEFDIEKSVEPLFDASFCYFPITFRPPPDDPYGITSEDLKLKLRESIAASPLFAPFAFPSLIEKLTSSSLSVKKDAILTMSACIESYGTVTVSEYWEKLFNAVKFEVLHDGEEDVPNLVCDLLKVLTRTLAFGQLRVIDDSPLDLFLKAVVAECKPHMTNLDSRQAKPASKILSSVAEASYISFDAAAEGVLVSILNLVDFASTATLSEQKTALESLMAFIEASGNLYGWRTEAVRTSKRENGLLPYKDSFFEVFCKGFVSVPAEEVSFKLLALQGIVRMSLLHSFLDESEMGLVVQYLDETVLTQQNESLCAAALSSLQALGRVKADLILNIAFPAFLSQLPDPELGNIETPTSSTKHYRIILSALADLCIDKGIFDTLTVRLLNRLPSAAKSDDNNADFTQSILAAILLVLQRKIGEEDWDWLYFFQTLVPKLFSVVIAAALELNTQLHPALYAPASVAIAGKIINLLVRSVPVEAQTLFTQELFNLFVSSKDSALISEQYRPQVSILYKPLSSDSTGPEGLVELFTAAVAGLRREISLPVSNALEFAANIVTVSETRKNPQDRLALLRLVALIVSKWFSKEDDAVFLNTTVAQLRKTLAESEDLQERIISLEQISWIVKAYVFKSNRQSFETIEQVIGLLRDAEMGPYACKACGIMISDDEIVDKANYVVVRLLAKQSYFSFCVVKIVDGFSSSVDTASKRHYLVALSTILQHMPGKIVLPQLQTFLPLLLQSLSVDDAQVKLASIDTISATMADASATMTEHLSTIIPRLLQATVPKPSNPANVRAAALSALASFTKTIAADSLRPFRAEIIRKLLPVLDDARRDVRKAAVDCRQAYFAMEA</sequence>
<protein>
    <recommendedName>
        <fullName evidence="5">MMS19 nucleotide excision repair protein</fullName>
    </recommendedName>
</protein>
<dbReference type="InterPro" id="IPR011989">
    <property type="entry name" value="ARM-like"/>
</dbReference>
<dbReference type="Pfam" id="PF14500">
    <property type="entry name" value="MMS19_N"/>
    <property type="match status" value="1"/>
</dbReference>
<evidence type="ECO:0000256" key="3">
    <source>
        <dbReference type="ARBA" id="ARBA00022737"/>
    </source>
</evidence>
<dbReference type="InterPro" id="IPR024687">
    <property type="entry name" value="MMS19_C"/>
</dbReference>
<evidence type="ECO:0000313" key="8">
    <source>
        <dbReference type="EMBL" id="KAK7204635.1"/>
    </source>
</evidence>
<dbReference type="RefSeq" id="XP_064767668.1">
    <property type="nucleotide sequence ID" value="XM_064912815.1"/>
</dbReference>
<feature type="domain" description="MMS19 N-terminal" evidence="7">
    <location>
        <begin position="42"/>
        <end position="302"/>
    </location>
</feature>
<comment type="similarity">
    <text evidence="2 5">Belongs to the MET18/MMS19 family.</text>
</comment>
<evidence type="ECO:0000259" key="7">
    <source>
        <dbReference type="Pfam" id="PF14500"/>
    </source>
</evidence>
<comment type="subcellular location">
    <subcellularLocation>
        <location evidence="1 5">Nucleus</location>
    </subcellularLocation>
</comment>
<dbReference type="EMBL" id="JBBJBU010000007">
    <property type="protein sequence ID" value="KAK7204635.1"/>
    <property type="molecule type" value="Genomic_DNA"/>
</dbReference>
<dbReference type="Pfam" id="PF12460">
    <property type="entry name" value="MMS19_C"/>
    <property type="match status" value="1"/>
</dbReference>
<keyword evidence="3" id="KW-0677">Repeat</keyword>
<comment type="caution">
    <text evidence="8">The sequence shown here is derived from an EMBL/GenBank/DDBJ whole genome shotgun (WGS) entry which is preliminary data.</text>
</comment>
<dbReference type="SUPFAM" id="SSF48371">
    <property type="entry name" value="ARM repeat"/>
    <property type="match status" value="1"/>
</dbReference>
<dbReference type="Proteomes" id="UP001498771">
    <property type="component" value="Unassembled WGS sequence"/>
</dbReference>
<gene>
    <name evidence="8" type="ORF">BZA70DRAFT_279652</name>
</gene>
<reference evidence="8 9" key="1">
    <citation type="submission" date="2024-03" db="EMBL/GenBank/DDBJ databases">
        <title>Genome-scale model development and genomic sequencing of the oleaginous clade Lipomyces.</title>
        <authorList>
            <consortium name="Lawrence Berkeley National Laboratory"/>
            <person name="Czajka J.J."/>
            <person name="Han Y."/>
            <person name="Kim J."/>
            <person name="Mondo S.J."/>
            <person name="Hofstad B.A."/>
            <person name="Robles A."/>
            <person name="Haridas S."/>
            <person name="Riley R."/>
            <person name="LaButti K."/>
            <person name="Pangilinan J."/>
            <person name="Andreopoulos W."/>
            <person name="Lipzen A."/>
            <person name="Yan J."/>
            <person name="Wang M."/>
            <person name="Ng V."/>
            <person name="Grigoriev I.V."/>
            <person name="Spatafora J.W."/>
            <person name="Magnuson J.K."/>
            <person name="Baker S.E."/>
            <person name="Pomraning K.R."/>
        </authorList>
    </citation>
    <scope>NUCLEOTIDE SEQUENCE [LARGE SCALE GENOMIC DNA]</scope>
    <source>
        <strain evidence="8 9">Phaff 52-87</strain>
    </source>
</reference>
<comment type="function">
    <text evidence="5">Key component of the cytosolic iron-sulfur protein assembly (CIA) complex, a multiprotein complex that mediates the incorporation of iron-sulfur cluster into apoproteins specifically involved in DNA metabolism and genomic integrity. In the CIA complex, MMS19 acts as an adapter between early-acting CIA components and a subset of cellular target iron-sulfur proteins.</text>
</comment>
<evidence type="ECO:0000256" key="2">
    <source>
        <dbReference type="ARBA" id="ARBA00009340"/>
    </source>
</evidence>
<organism evidence="8 9">
    <name type="scientific">Myxozyma melibiosi</name>
    <dbReference type="NCBI Taxonomy" id="54550"/>
    <lineage>
        <taxon>Eukaryota</taxon>
        <taxon>Fungi</taxon>
        <taxon>Dikarya</taxon>
        <taxon>Ascomycota</taxon>
        <taxon>Saccharomycotina</taxon>
        <taxon>Lipomycetes</taxon>
        <taxon>Lipomycetales</taxon>
        <taxon>Lipomycetaceae</taxon>
        <taxon>Myxozyma</taxon>
    </lineage>
</organism>
<dbReference type="PANTHER" id="PTHR12891:SF0">
    <property type="entry name" value="MMS19 NUCLEOTIDE EXCISION REPAIR PROTEIN HOMOLOG"/>
    <property type="match status" value="1"/>
</dbReference>
<evidence type="ECO:0000259" key="6">
    <source>
        <dbReference type="Pfam" id="PF12460"/>
    </source>
</evidence>